<organism evidence="2 3">
    <name type="scientific">Mytilus galloprovincialis</name>
    <name type="common">Mediterranean mussel</name>
    <dbReference type="NCBI Taxonomy" id="29158"/>
    <lineage>
        <taxon>Eukaryota</taxon>
        <taxon>Metazoa</taxon>
        <taxon>Spiralia</taxon>
        <taxon>Lophotrochozoa</taxon>
        <taxon>Mollusca</taxon>
        <taxon>Bivalvia</taxon>
        <taxon>Autobranchia</taxon>
        <taxon>Pteriomorphia</taxon>
        <taxon>Mytilida</taxon>
        <taxon>Mytiloidea</taxon>
        <taxon>Mytilidae</taxon>
        <taxon>Mytilinae</taxon>
        <taxon>Mytilus</taxon>
    </lineage>
</organism>
<proteinExistence type="predicted"/>
<evidence type="ECO:0000313" key="2">
    <source>
        <dbReference type="EMBL" id="VDI41604.1"/>
    </source>
</evidence>
<evidence type="ECO:0000313" key="3">
    <source>
        <dbReference type="Proteomes" id="UP000596742"/>
    </source>
</evidence>
<keyword evidence="3" id="KW-1185">Reference proteome</keyword>
<comment type="caution">
    <text evidence="2">The sequence shown here is derived from an EMBL/GenBank/DDBJ whole genome shotgun (WGS) entry which is preliminary data.</text>
</comment>
<protein>
    <submittedName>
        <fullName evidence="2">Uncharacterized protein</fullName>
    </submittedName>
</protein>
<gene>
    <name evidence="2" type="ORF">MGAL_10B003443</name>
</gene>
<accession>A0A8B6EXP2</accession>
<name>A0A8B6EXP2_MYTGA</name>
<feature type="region of interest" description="Disordered" evidence="1">
    <location>
        <begin position="168"/>
        <end position="196"/>
    </location>
</feature>
<sequence length="245" mass="27674">MTCVLIPGIIAATEIHITGTSIGTTGSNEKHELNCFSCREPDGYNVEILLNNRTEDSITYNHDTGQCNHRRGKCHSDECNCTANEFKRVFDFEKESKDILYTCDMLFTDAMNNAKFSMFSSVVFNGEGFSQKTSSVSLVKAGDTILNDIVTEFVPFLTTQVSVSDPVISDNNPVENKDQKEIQRSTSRKSTTHRYQSNDRQLVSFYVGSTDCIRYQGAQNRKSSSTNKIKRHFSLPLMHRDYSQI</sequence>
<dbReference type="EMBL" id="UYJE01005913">
    <property type="protein sequence ID" value="VDI41604.1"/>
    <property type="molecule type" value="Genomic_DNA"/>
</dbReference>
<evidence type="ECO:0000256" key="1">
    <source>
        <dbReference type="SAM" id="MobiDB-lite"/>
    </source>
</evidence>
<dbReference type="OrthoDB" id="10534222at2759"/>
<dbReference type="Proteomes" id="UP000596742">
    <property type="component" value="Unassembled WGS sequence"/>
</dbReference>
<reference evidence="2" key="1">
    <citation type="submission" date="2018-11" db="EMBL/GenBank/DDBJ databases">
        <authorList>
            <person name="Alioto T."/>
            <person name="Alioto T."/>
        </authorList>
    </citation>
    <scope>NUCLEOTIDE SEQUENCE</scope>
</reference>
<dbReference type="AlphaFoldDB" id="A0A8B6EXP2"/>